<dbReference type="Pfam" id="PF07991">
    <property type="entry name" value="KARI_N"/>
    <property type="match status" value="1"/>
</dbReference>
<dbReference type="GO" id="GO:0016853">
    <property type="term" value="F:isomerase activity"/>
    <property type="evidence" value="ECO:0007669"/>
    <property type="project" value="UniProtKB-KW"/>
</dbReference>
<gene>
    <name evidence="2" type="primary">ilvC_2</name>
    <name evidence="2" type="ORF">NCTC11112_01935</name>
</gene>
<proteinExistence type="predicted"/>
<accession>A0A376MLW7</accession>
<dbReference type="PANTHER" id="PTHR21371">
    <property type="entry name" value="KETOL-ACID REDUCTOISOMERASE, MITOCHONDRIAL"/>
    <property type="match status" value="1"/>
</dbReference>
<dbReference type="PANTHER" id="PTHR21371:SF1">
    <property type="entry name" value="KETOL-ACID REDUCTOISOMERASE, MITOCHONDRIAL"/>
    <property type="match status" value="1"/>
</dbReference>
<dbReference type="AlphaFoldDB" id="A0A376MLW7"/>
<dbReference type="GO" id="GO:0004455">
    <property type="term" value="F:ketol-acid reductoisomerase activity"/>
    <property type="evidence" value="ECO:0007669"/>
    <property type="project" value="UniProtKB-EC"/>
</dbReference>
<keyword evidence="2" id="KW-0560">Oxidoreductase</keyword>
<reference evidence="2 3" key="1">
    <citation type="submission" date="2018-06" db="EMBL/GenBank/DDBJ databases">
        <authorList>
            <consortium name="Pathogen Informatics"/>
            <person name="Doyle S."/>
        </authorList>
    </citation>
    <scope>NUCLEOTIDE SEQUENCE [LARGE SCALE GENOMIC DNA]</scope>
    <source>
        <strain evidence="2 3">NCTC11112</strain>
    </source>
</reference>
<dbReference type="Gene3D" id="3.40.50.720">
    <property type="entry name" value="NAD(P)-binding Rossmann-like Domain"/>
    <property type="match status" value="1"/>
</dbReference>
<organism evidence="2 3">
    <name type="scientific">Escherichia coli</name>
    <dbReference type="NCBI Taxonomy" id="562"/>
    <lineage>
        <taxon>Bacteria</taxon>
        <taxon>Pseudomonadati</taxon>
        <taxon>Pseudomonadota</taxon>
        <taxon>Gammaproteobacteria</taxon>
        <taxon>Enterobacterales</taxon>
        <taxon>Enterobacteriaceae</taxon>
        <taxon>Escherichia</taxon>
    </lineage>
</organism>
<dbReference type="GO" id="GO:0009099">
    <property type="term" value="P:L-valine biosynthetic process"/>
    <property type="evidence" value="ECO:0007669"/>
    <property type="project" value="TreeGrafter"/>
</dbReference>
<sequence>MARATFRVKKVVIVGCGAQGLNQGLNMRDSGLDISYALRKEAIAEKRASWRKATENGFKVGTYEELIRRRIWWLT</sequence>
<evidence type="ECO:0000313" key="2">
    <source>
        <dbReference type="EMBL" id="STG51489.1"/>
    </source>
</evidence>
<dbReference type="GO" id="GO:0005829">
    <property type="term" value="C:cytosol"/>
    <property type="evidence" value="ECO:0007669"/>
    <property type="project" value="TreeGrafter"/>
</dbReference>
<dbReference type="EMBL" id="UGAW01000001">
    <property type="protein sequence ID" value="STG51489.1"/>
    <property type="molecule type" value="Genomic_DNA"/>
</dbReference>
<evidence type="ECO:0000313" key="3">
    <source>
        <dbReference type="Proteomes" id="UP000254817"/>
    </source>
</evidence>
<dbReference type="InterPro" id="IPR036291">
    <property type="entry name" value="NAD(P)-bd_dom_sf"/>
</dbReference>
<dbReference type="GO" id="GO:0009097">
    <property type="term" value="P:isoleucine biosynthetic process"/>
    <property type="evidence" value="ECO:0007669"/>
    <property type="project" value="TreeGrafter"/>
</dbReference>
<keyword evidence="2" id="KW-0413">Isomerase</keyword>
<dbReference type="Proteomes" id="UP000254817">
    <property type="component" value="Unassembled WGS sequence"/>
</dbReference>
<protein>
    <submittedName>
        <fullName evidence="2">Ketol-acid reductoisomerase</fullName>
        <ecNumber evidence="2">1.1.1.86</ecNumber>
    </submittedName>
</protein>
<name>A0A376MLW7_ECOLX</name>
<feature type="domain" description="KARI N-terminal Rossmann" evidence="1">
    <location>
        <begin position="1"/>
        <end position="75"/>
    </location>
</feature>
<dbReference type="SUPFAM" id="SSF51735">
    <property type="entry name" value="NAD(P)-binding Rossmann-fold domains"/>
    <property type="match status" value="1"/>
</dbReference>
<dbReference type="EC" id="1.1.1.86" evidence="2"/>
<dbReference type="PROSITE" id="PS51850">
    <property type="entry name" value="KARI_N"/>
    <property type="match status" value="1"/>
</dbReference>
<evidence type="ECO:0000259" key="1">
    <source>
        <dbReference type="PROSITE" id="PS51850"/>
    </source>
</evidence>
<dbReference type="InterPro" id="IPR013116">
    <property type="entry name" value="KARI_N"/>
</dbReference>
<dbReference type="InterPro" id="IPR013023">
    <property type="entry name" value="KARI"/>
</dbReference>